<keyword evidence="7" id="KW-1185">Reference proteome</keyword>
<dbReference type="AlphaFoldDB" id="F5RD17"/>
<accession>F5RD17</accession>
<dbReference type="GO" id="GO:0043565">
    <property type="term" value="F:sequence-specific DNA binding"/>
    <property type="evidence" value="ECO:0007669"/>
    <property type="project" value="TreeGrafter"/>
</dbReference>
<dbReference type="SUPFAM" id="SSF46785">
    <property type="entry name" value="Winged helix' DNA-binding domain"/>
    <property type="match status" value="1"/>
</dbReference>
<dbReference type="SUPFAM" id="SSF53850">
    <property type="entry name" value="Periplasmic binding protein-like II"/>
    <property type="match status" value="1"/>
</dbReference>
<keyword evidence="3" id="KW-0238">DNA-binding</keyword>
<dbReference type="PANTHER" id="PTHR30537:SF5">
    <property type="entry name" value="HTH-TYPE TRANSCRIPTIONAL ACTIVATOR TTDR-RELATED"/>
    <property type="match status" value="1"/>
</dbReference>
<dbReference type="InterPro" id="IPR005119">
    <property type="entry name" value="LysR_subst-bd"/>
</dbReference>
<evidence type="ECO:0000256" key="3">
    <source>
        <dbReference type="ARBA" id="ARBA00023125"/>
    </source>
</evidence>
<evidence type="ECO:0000259" key="5">
    <source>
        <dbReference type="PROSITE" id="PS50931"/>
    </source>
</evidence>
<sequence>MQLFVRVTELGSFSAVAQQLGVARSVVTRQIAALEAHLGAKLLARSTRRLSLTSAGTAYLEKCRVILNLVEAAETGIAEERQTPRGPIRVGAPLSYGLKRLSPLLLDFAEHYPEVTLDIDYNDRRVNLIEEGMDLAIRVTAKLDPATVARRIGTSRLIAVASPNYLARHGTPATPEDLANHPCLGYTAVAANPSWTFTTPGGRTVTVPLRSPLTASNGDLLTEAAARGMGLTCQPDFILDPWLADGRLLPVLTGCTTPELGVYAVLPGNRHVPHRVRVLMDWLAERLMA</sequence>
<evidence type="ECO:0000313" key="7">
    <source>
        <dbReference type="Proteomes" id="UP000005019"/>
    </source>
</evidence>
<dbReference type="Gene3D" id="1.10.10.10">
    <property type="entry name" value="Winged helix-like DNA-binding domain superfamily/Winged helix DNA-binding domain"/>
    <property type="match status" value="1"/>
</dbReference>
<dbReference type="CDD" id="cd08422">
    <property type="entry name" value="PBP2_CrgA_like"/>
    <property type="match status" value="1"/>
</dbReference>
<evidence type="ECO:0000256" key="1">
    <source>
        <dbReference type="ARBA" id="ARBA00009437"/>
    </source>
</evidence>
<dbReference type="InterPro" id="IPR058163">
    <property type="entry name" value="LysR-type_TF_proteobact-type"/>
</dbReference>
<dbReference type="PROSITE" id="PS50931">
    <property type="entry name" value="HTH_LYSR"/>
    <property type="match status" value="1"/>
</dbReference>
<dbReference type="InterPro" id="IPR036390">
    <property type="entry name" value="WH_DNA-bd_sf"/>
</dbReference>
<protein>
    <submittedName>
        <fullName evidence="6">Transcriptional regulator LysR family</fullName>
    </submittedName>
</protein>
<comment type="similarity">
    <text evidence="1">Belongs to the LysR transcriptional regulatory family.</text>
</comment>
<name>F5RD17_METUF</name>
<keyword evidence="4" id="KW-0804">Transcription</keyword>
<gene>
    <name evidence="6" type="ORF">METUNv1_02174</name>
</gene>
<dbReference type="GO" id="GO:0006351">
    <property type="term" value="P:DNA-templated transcription"/>
    <property type="evidence" value="ECO:0007669"/>
    <property type="project" value="TreeGrafter"/>
</dbReference>
<dbReference type="InterPro" id="IPR036388">
    <property type="entry name" value="WH-like_DNA-bd_sf"/>
</dbReference>
<evidence type="ECO:0000256" key="4">
    <source>
        <dbReference type="ARBA" id="ARBA00023163"/>
    </source>
</evidence>
<proteinExistence type="inferred from homology"/>
<dbReference type="STRING" id="1000565.METUNv1_02174"/>
<dbReference type="eggNOG" id="COG0583">
    <property type="taxonomic scope" value="Bacteria"/>
</dbReference>
<dbReference type="Pfam" id="PF03466">
    <property type="entry name" value="LysR_substrate"/>
    <property type="match status" value="1"/>
</dbReference>
<dbReference type="Gene3D" id="3.40.190.290">
    <property type="match status" value="1"/>
</dbReference>
<dbReference type="Pfam" id="PF00126">
    <property type="entry name" value="HTH_1"/>
    <property type="match status" value="1"/>
</dbReference>
<comment type="caution">
    <text evidence="6">The sequence shown here is derived from an EMBL/GenBank/DDBJ whole genome shotgun (WGS) entry which is preliminary data.</text>
</comment>
<evidence type="ECO:0000256" key="2">
    <source>
        <dbReference type="ARBA" id="ARBA00023015"/>
    </source>
</evidence>
<feature type="domain" description="HTH lysR-type" evidence="5">
    <location>
        <begin position="1"/>
        <end position="53"/>
    </location>
</feature>
<keyword evidence="2" id="KW-0805">Transcription regulation</keyword>
<dbReference type="PANTHER" id="PTHR30537">
    <property type="entry name" value="HTH-TYPE TRANSCRIPTIONAL REGULATOR"/>
    <property type="match status" value="1"/>
</dbReference>
<dbReference type="FunFam" id="1.10.10.10:FF:000001">
    <property type="entry name" value="LysR family transcriptional regulator"/>
    <property type="match status" value="1"/>
</dbReference>
<dbReference type="EMBL" id="AFHG01000049">
    <property type="protein sequence ID" value="EGK71668.1"/>
    <property type="molecule type" value="Genomic_DNA"/>
</dbReference>
<dbReference type="GO" id="GO:0003700">
    <property type="term" value="F:DNA-binding transcription factor activity"/>
    <property type="evidence" value="ECO:0007669"/>
    <property type="project" value="InterPro"/>
</dbReference>
<organism evidence="6 7">
    <name type="scientific">Methyloversatilis universalis (strain ATCC BAA-1314 / DSM 25237 / JCM 13912 / CCUG 52030 / FAM5)</name>
    <dbReference type="NCBI Taxonomy" id="1000565"/>
    <lineage>
        <taxon>Bacteria</taxon>
        <taxon>Pseudomonadati</taxon>
        <taxon>Pseudomonadota</taxon>
        <taxon>Betaproteobacteria</taxon>
        <taxon>Nitrosomonadales</taxon>
        <taxon>Sterolibacteriaceae</taxon>
        <taxon>Methyloversatilis</taxon>
    </lineage>
</organism>
<dbReference type="InterPro" id="IPR000847">
    <property type="entry name" value="LysR_HTH_N"/>
</dbReference>
<evidence type="ECO:0000313" key="6">
    <source>
        <dbReference type="EMBL" id="EGK71668.1"/>
    </source>
</evidence>
<dbReference type="Proteomes" id="UP000005019">
    <property type="component" value="Unassembled WGS sequence"/>
</dbReference>
<reference evidence="6 7" key="1">
    <citation type="journal article" date="2011" name="J. Bacteriol.">
        <title>Genome sequence of Methyloversatilis universalis FAM5T, a methylotrophic representative of the order Rhodocyclales.</title>
        <authorList>
            <person name="Kittichotirat W."/>
            <person name="Good N.M."/>
            <person name="Hall R."/>
            <person name="Bringel F."/>
            <person name="Lajus A."/>
            <person name="Medigue C."/>
            <person name="Smalley N.E."/>
            <person name="Beck D."/>
            <person name="Bumgarner R."/>
            <person name="Vuilleumier S."/>
            <person name="Kalyuzhnaya M.G."/>
        </authorList>
    </citation>
    <scope>NUCLEOTIDE SEQUENCE [LARGE SCALE GENOMIC DNA]</scope>
    <source>
        <strain evidence="7">ATCC BAA-1314 / JCM 13912 / FAM5</strain>
    </source>
</reference>